<keyword evidence="5" id="KW-0677">Repeat</keyword>
<evidence type="ECO:0000313" key="11">
    <source>
        <dbReference type="Proteomes" id="UP001497623"/>
    </source>
</evidence>
<evidence type="ECO:0000313" key="10">
    <source>
        <dbReference type="EMBL" id="CAL4059837.1"/>
    </source>
</evidence>
<comment type="caution">
    <text evidence="10">The sequence shown here is derived from an EMBL/GenBank/DDBJ whole genome shotgun (WGS) entry which is preliminary data.</text>
</comment>
<dbReference type="Proteomes" id="UP001497623">
    <property type="component" value="Unassembled WGS sequence"/>
</dbReference>
<evidence type="ECO:0000256" key="5">
    <source>
        <dbReference type="ARBA" id="ARBA00022737"/>
    </source>
</evidence>
<dbReference type="InterPro" id="IPR018108">
    <property type="entry name" value="MCP_transmembrane"/>
</dbReference>
<dbReference type="Pfam" id="PF00153">
    <property type="entry name" value="Mito_carr"/>
    <property type="match status" value="2"/>
</dbReference>
<name>A0AAV2PLM9_MEGNR</name>
<evidence type="ECO:0000256" key="7">
    <source>
        <dbReference type="ARBA" id="ARBA00023136"/>
    </source>
</evidence>
<protein>
    <recommendedName>
        <fullName evidence="12">S-adenosylmethionine mitochondrial carrier protein</fullName>
    </recommendedName>
</protein>
<sequence length="174" mass="19155">AACLVRVPTEIVKQRMQAGQYNSAILVIRDTIRQEGLLGIYRGYISTVAREIPFSFIQFPLWELSKKTWSNFQGHYVDSWQSALCGAASGGVSAAITTPLDVAKTRIMLAKPDTTMAKASTIQALSIVHSTNGLKGLFAGVVPRTMWISIGGAVFFGVYEKVKYIFYMNVHDSE</sequence>
<comment type="similarity">
    <text evidence="2 9">Belongs to the mitochondrial carrier (TC 2.A.29) family.</text>
</comment>
<feature type="repeat" description="Solcar" evidence="8">
    <location>
        <begin position="77"/>
        <end position="165"/>
    </location>
</feature>
<gene>
    <name evidence="10" type="ORF">MNOR_LOCUS880</name>
</gene>
<dbReference type="GO" id="GO:0016020">
    <property type="term" value="C:membrane"/>
    <property type="evidence" value="ECO:0007669"/>
    <property type="project" value="UniProtKB-SubCell"/>
</dbReference>
<feature type="non-terminal residue" evidence="10">
    <location>
        <position position="1"/>
    </location>
</feature>
<evidence type="ECO:0000256" key="6">
    <source>
        <dbReference type="ARBA" id="ARBA00022989"/>
    </source>
</evidence>
<evidence type="ECO:0000256" key="3">
    <source>
        <dbReference type="ARBA" id="ARBA00022448"/>
    </source>
</evidence>
<keyword evidence="7 8" id="KW-0472">Membrane</keyword>
<proteinExistence type="inferred from homology"/>
<evidence type="ECO:0008006" key="12">
    <source>
        <dbReference type="Google" id="ProtNLM"/>
    </source>
</evidence>
<evidence type="ECO:0000256" key="8">
    <source>
        <dbReference type="PROSITE-ProRule" id="PRU00282"/>
    </source>
</evidence>
<dbReference type="SUPFAM" id="SSF103506">
    <property type="entry name" value="Mitochondrial carrier"/>
    <property type="match status" value="1"/>
</dbReference>
<dbReference type="PANTHER" id="PTHR45667">
    <property type="entry name" value="S-ADENOSYLMETHIONINE MITOCHONDRIAL CARRIER PROTEIN"/>
    <property type="match status" value="1"/>
</dbReference>
<evidence type="ECO:0000256" key="2">
    <source>
        <dbReference type="ARBA" id="ARBA00006375"/>
    </source>
</evidence>
<keyword evidence="4 8" id="KW-0812">Transmembrane</keyword>
<dbReference type="FunFam" id="1.50.40.10:FF:000199">
    <property type="entry name" value="Predicted protein"/>
    <property type="match status" value="1"/>
</dbReference>
<reference evidence="10 11" key="1">
    <citation type="submission" date="2024-05" db="EMBL/GenBank/DDBJ databases">
        <authorList>
            <person name="Wallberg A."/>
        </authorList>
    </citation>
    <scope>NUCLEOTIDE SEQUENCE [LARGE SCALE GENOMIC DNA]</scope>
</reference>
<evidence type="ECO:0000256" key="1">
    <source>
        <dbReference type="ARBA" id="ARBA00004141"/>
    </source>
</evidence>
<dbReference type="InterPro" id="IPR023395">
    <property type="entry name" value="MCP_dom_sf"/>
</dbReference>
<feature type="repeat" description="Solcar" evidence="8">
    <location>
        <begin position="1"/>
        <end position="68"/>
    </location>
</feature>
<dbReference type="AlphaFoldDB" id="A0AAV2PLM9"/>
<evidence type="ECO:0000256" key="9">
    <source>
        <dbReference type="RuleBase" id="RU000488"/>
    </source>
</evidence>
<keyword evidence="3 9" id="KW-0813">Transport</keyword>
<accession>A0AAV2PLM9</accession>
<keyword evidence="6" id="KW-1133">Transmembrane helix</keyword>
<dbReference type="PROSITE" id="PS50920">
    <property type="entry name" value="SOLCAR"/>
    <property type="match status" value="2"/>
</dbReference>
<organism evidence="10 11">
    <name type="scientific">Meganyctiphanes norvegica</name>
    <name type="common">Northern krill</name>
    <name type="synonym">Thysanopoda norvegica</name>
    <dbReference type="NCBI Taxonomy" id="48144"/>
    <lineage>
        <taxon>Eukaryota</taxon>
        <taxon>Metazoa</taxon>
        <taxon>Ecdysozoa</taxon>
        <taxon>Arthropoda</taxon>
        <taxon>Crustacea</taxon>
        <taxon>Multicrustacea</taxon>
        <taxon>Malacostraca</taxon>
        <taxon>Eumalacostraca</taxon>
        <taxon>Eucarida</taxon>
        <taxon>Euphausiacea</taxon>
        <taxon>Euphausiidae</taxon>
        <taxon>Meganyctiphanes</taxon>
    </lineage>
</organism>
<dbReference type="EMBL" id="CAXKWB010000209">
    <property type="protein sequence ID" value="CAL4059837.1"/>
    <property type="molecule type" value="Genomic_DNA"/>
</dbReference>
<dbReference type="Gene3D" id="1.50.40.10">
    <property type="entry name" value="Mitochondrial carrier domain"/>
    <property type="match status" value="1"/>
</dbReference>
<evidence type="ECO:0000256" key="4">
    <source>
        <dbReference type="ARBA" id="ARBA00022692"/>
    </source>
</evidence>
<comment type="subcellular location">
    <subcellularLocation>
        <location evidence="1">Membrane</location>
        <topology evidence="1">Multi-pass membrane protein</topology>
    </subcellularLocation>
</comment>
<keyword evidence="11" id="KW-1185">Reference proteome</keyword>